<dbReference type="EMBL" id="CM044702">
    <property type="protein sequence ID" value="KAI5675441.1"/>
    <property type="molecule type" value="Genomic_DNA"/>
</dbReference>
<organism evidence="1 2">
    <name type="scientific">Catharanthus roseus</name>
    <name type="common">Madagascar periwinkle</name>
    <name type="synonym">Vinca rosea</name>
    <dbReference type="NCBI Taxonomy" id="4058"/>
    <lineage>
        <taxon>Eukaryota</taxon>
        <taxon>Viridiplantae</taxon>
        <taxon>Streptophyta</taxon>
        <taxon>Embryophyta</taxon>
        <taxon>Tracheophyta</taxon>
        <taxon>Spermatophyta</taxon>
        <taxon>Magnoliopsida</taxon>
        <taxon>eudicotyledons</taxon>
        <taxon>Gunneridae</taxon>
        <taxon>Pentapetalae</taxon>
        <taxon>asterids</taxon>
        <taxon>lamiids</taxon>
        <taxon>Gentianales</taxon>
        <taxon>Apocynaceae</taxon>
        <taxon>Rauvolfioideae</taxon>
        <taxon>Vinceae</taxon>
        <taxon>Catharanthinae</taxon>
        <taxon>Catharanthus</taxon>
    </lineage>
</organism>
<reference evidence="2" key="1">
    <citation type="journal article" date="2023" name="Nat. Plants">
        <title>Single-cell RNA sequencing provides a high-resolution roadmap for understanding the multicellular compartmentation of specialized metabolism.</title>
        <authorList>
            <person name="Sun S."/>
            <person name="Shen X."/>
            <person name="Li Y."/>
            <person name="Li Y."/>
            <person name="Wang S."/>
            <person name="Li R."/>
            <person name="Zhang H."/>
            <person name="Shen G."/>
            <person name="Guo B."/>
            <person name="Wei J."/>
            <person name="Xu J."/>
            <person name="St-Pierre B."/>
            <person name="Chen S."/>
            <person name="Sun C."/>
        </authorList>
    </citation>
    <scope>NUCLEOTIDE SEQUENCE [LARGE SCALE GENOMIC DNA]</scope>
</reference>
<name>A0ACC0BS10_CATRO</name>
<keyword evidence="2" id="KW-1185">Reference proteome</keyword>
<gene>
    <name evidence="1" type="ORF">M9H77_06391</name>
</gene>
<proteinExistence type="predicted"/>
<dbReference type="Proteomes" id="UP001060085">
    <property type="component" value="Linkage Group LG02"/>
</dbReference>
<accession>A0ACC0BS10</accession>
<evidence type="ECO:0000313" key="1">
    <source>
        <dbReference type="EMBL" id="KAI5675441.1"/>
    </source>
</evidence>
<sequence length="197" mass="23014">MLKRRQSEPWNDKEEDLIFAKDQNRPARRGGGRYNNNYNIQNNNDYYGGDFRLKVDFPSFYGNLADFMRLAERNDLRDSEVHQVIRYLDAIKSELMIRDRGGSRIGGNRRTYGNDNFQRSTGEETSRSFTDRRKAAQRWNQGTERKKDKGPGKKVVELKKGQKTATNPYAKPILGKCYHCGQPDHRSNKFLLENLLM</sequence>
<evidence type="ECO:0000313" key="2">
    <source>
        <dbReference type="Proteomes" id="UP001060085"/>
    </source>
</evidence>
<protein>
    <submittedName>
        <fullName evidence="1">Uncharacterized protein</fullName>
    </submittedName>
</protein>
<comment type="caution">
    <text evidence="1">The sequence shown here is derived from an EMBL/GenBank/DDBJ whole genome shotgun (WGS) entry which is preliminary data.</text>
</comment>